<feature type="domain" description="Protein kinase" evidence="21">
    <location>
        <begin position="503"/>
        <end position="787"/>
    </location>
</feature>
<dbReference type="CDD" id="cd14066">
    <property type="entry name" value="STKc_IRAK"/>
    <property type="match status" value="1"/>
</dbReference>
<accession>A0A6N2NBV7</accession>
<dbReference type="GO" id="GO:0048544">
    <property type="term" value="P:recognition of pollen"/>
    <property type="evidence" value="ECO:0007669"/>
    <property type="project" value="InterPro"/>
</dbReference>
<keyword evidence="5" id="KW-0808">Transferase</keyword>
<dbReference type="EC" id="2.7.11.1" evidence="2"/>
<dbReference type="SUPFAM" id="SSF56112">
    <property type="entry name" value="Protein kinase-like (PK-like)"/>
    <property type="match status" value="2"/>
</dbReference>
<dbReference type="InterPro" id="IPR000719">
    <property type="entry name" value="Prot_kinase_dom"/>
</dbReference>
<comment type="subcellular location">
    <subcellularLocation>
        <location evidence="1">Membrane</location>
        <topology evidence="1">Single-pass membrane protein</topology>
    </subcellularLocation>
</comment>
<keyword evidence="14" id="KW-0675">Receptor</keyword>
<evidence type="ECO:0000256" key="13">
    <source>
        <dbReference type="ARBA" id="ARBA00023157"/>
    </source>
</evidence>
<dbReference type="InterPro" id="IPR000858">
    <property type="entry name" value="S_locus_glycoprot_dom"/>
</dbReference>
<feature type="domain" description="Bulb-type lectin" evidence="22">
    <location>
        <begin position="822"/>
        <end position="943"/>
    </location>
</feature>
<dbReference type="SMART" id="SM00220">
    <property type="entry name" value="S_TKc"/>
    <property type="match status" value="2"/>
</dbReference>
<dbReference type="GO" id="GO:0005524">
    <property type="term" value="F:ATP binding"/>
    <property type="evidence" value="ECO:0007669"/>
    <property type="project" value="UniProtKB-KW"/>
</dbReference>
<feature type="chain" id="PRO_5027062590" description="non-specific serine/threonine protein kinase" evidence="20">
    <location>
        <begin position="24"/>
        <end position="1631"/>
    </location>
</feature>
<evidence type="ECO:0000259" key="22">
    <source>
        <dbReference type="PROSITE" id="PS50927"/>
    </source>
</evidence>
<keyword evidence="12 19" id="KW-0472">Membrane</keyword>
<keyword evidence="8" id="KW-0547">Nucleotide-binding</keyword>
<evidence type="ECO:0000256" key="3">
    <source>
        <dbReference type="ARBA" id="ARBA00022527"/>
    </source>
</evidence>
<keyword evidence="11 19" id="KW-1133">Transmembrane helix</keyword>
<dbReference type="EMBL" id="CAADRP010001996">
    <property type="protein sequence ID" value="VFU58637.1"/>
    <property type="molecule type" value="Genomic_DNA"/>
</dbReference>
<dbReference type="InterPro" id="IPR000742">
    <property type="entry name" value="EGF"/>
</dbReference>
<dbReference type="InterPro" id="IPR021820">
    <property type="entry name" value="S-locus_recpt_kinase_C"/>
</dbReference>
<sequence length="1631" mass="183704">MDYYIRVLVFCFVSFLIVKTATPIDTINTAQFIRDGDTVVSAEGTYELGFFSPGKSKNRYLGIWYGKISVLTAVWVANRETPLNDSSGAVGLTSQGVLVLLNGGGSIMWSSNISTPARNPIAQLLDSGNLVVKEEGDDNLENSLWQSFDYPGNTLIPGMKLGRNRKTGMEWYVTSWKSPDDPSRGNITGILVPDGYPELILLEDSKEMHRAGPWNGLQFSGMPQVKPNPVYMFEFVLNDKEMFYREQLHNSSRHWRILLVQSGDVQHLLWIERTQSWFLYETANTDYCEKYALCGANAFCSINNSPVCSCLSGFVPKVPRDWDKIDWSSGCVRKTALNCSRDGFRKLSGVKIPETKKSWFNRSMDLEECKNTCLKNCSCTAYTNLDIRDGGSGCLLWFNDLIDIRTFIQNKQEIYIRLAASDIDNSDSAKVNTKSKVKKRIVATTVFSAGILFIGLCLVLYVLKKKQKKNSDLQRRSNDNGMKEELELPLFNIDELACATDNFSESNKLGEGGFGPVYKGTLTNGQEIAVKKLSKNSRQGLDEFKSEVKHIVKLQHRNLVRLLGCCIQRDETMLVYEFLPNKSLDFYIFDETQSLLLDWPTRYNIINGIARGLLYLHQDSRLRIIHRDLKTSNILLDCEMNPKISDFGLARSFGENETEANTNKVAGTGYIAPEYAKYGIYSLKSDVFSFGVLVLEIVSGYRNRGFSHPDHHLNLIGHAWILFKQGRSAELAAKSKVEAQHISEALRSIHVGLLCVQENTEDRPNISHVVLMLGDEKELPQPRQPGFFTGRDLVEVIPMDYSIPALVFCFVSFLIVTTATPTDTISTTQFIRDGDTVVSADGTYELGFFSPGKSKNRYLGIWYGKISVLTAVWVANRETPLNDSSGAVRLTSQGVLVLLNGGGSILWSSNISAPARNPVAQLLGSGNLVVKEEGDDNLENSLWQSFDYPGNTLITGMKLGRNRKTGMEWYMTSWKSPDDPSRGNITGILVPDGYPELILVEDSKVMHRTGPWNGVQFSGMPQIKPNPVYMFEFVFNDKEIFYREQLHDSSRRWRSLLTENGDAQHLLWIERTQSWFLYETANTDYCEKYALCGANGFCSINNSPVCSCLNGFVPKVPRDWDRTDWSSGCVRKTALNCSRDGFRKLSGVKIPETRKSWFNQTMDLEECKNTCLKNCSCTAYTNLDIRDGGSGCLLWFNDLIDIRTFIQNKQEIYIRLAASDIDKSDSAKINTKSKVNKRIVVTTVLSAGILFIGLCLALYVWKKKQKKNSTYSHHQNLTISLFLSLPANKRIPCLSFSFPSIHRSDLQRRSNDNGMKEELDLPLFNIDELACATDDFSESNKLGEGGFGPVYKGTLTNGQEIAVKKLSKNSRQGLDEFKSEVKHIVKLQHRNLVRILGCCIQRDETMLVYEFLPNKSLDFYIFDETQSLLLDWPTRYNIINGIARGLLYLHQDSRLRIIHRDLKTSNILLDCEMNPKISDFGLARSFGENETEANTNKVAGTFGVLVLEIVSGYRNRGFSHPDHHLNLIGHAWILFKQGRSAELAAKSKVEAQHISEALRSIHVGLLCVQENTEDRPNISHVVLMLGDEKELPQPRQPGFFTGRDPVEVSYSSSQRKPPSANGCSISMLEAR</sequence>
<dbReference type="FunFam" id="1.10.510.10:FF:001019">
    <property type="entry name" value="G-type lectin S-receptor-like serine/threonine-protein kinase B120"/>
    <property type="match status" value="1"/>
</dbReference>
<evidence type="ECO:0000256" key="7">
    <source>
        <dbReference type="ARBA" id="ARBA00022729"/>
    </source>
</evidence>
<comment type="catalytic activity">
    <reaction evidence="16">
        <text>L-threonyl-[protein] + ATP = O-phospho-L-threonyl-[protein] + ADP + H(+)</text>
        <dbReference type="Rhea" id="RHEA:46608"/>
        <dbReference type="Rhea" id="RHEA-COMP:11060"/>
        <dbReference type="Rhea" id="RHEA-COMP:11605"/>
        <dbReference type="ChEBI" id="CHEBI:15378"/>
        <dbReference type="ChEBI" id="CHEBI:30013"/>
        <dbReference type="ChEBI" id="CHEBI:30616"/>
        <dbReference type="ChEBI" id="CHEBI:61977"/>
        <dbReference type="ChEBI" id="CHEBI:456216"/>
        <dbReference type="EC" id="2.7.11.1"/>
    </reaction>
</comment>
<evidence type="ECO:0000256" key="6">
    <source>
        <dbReference type="ARBA" id="ARBA00022692"/>
    </source>
</evidence>
<dbReference type="Pfam" id="PF00954">
    <property type="entry name" value="S_locus_glycop"/>
    <property type="match status" value="2"/>
</dbReference>
<feature type="transmembrane region" description="Helical" evidence="19">
    <location>
        <begin position="1239"/>
        <end position="1261"/>
    </location>
</feature>
<comment type="catalytic activity">
    <reaction evidence="17">
        <text>L-seryl-[protein] + ATP = O-phospho-L-seryl-[protein] + ADP + H(+)</text>
        <dbReference type="Rhea" id="RHEA:17989"/>
        <dbReference type="Rhea" id="RHEA-COMP:9863"/>
        <dbReference type="Rhea" id="RHEA-COMP:11604"/>
        <dbReference type="ChEBI" id="CHEBI:15378"/>
        <dbReference type="ChEBI" id="CHEBI:29999"/>
        <dbReference type="ChEBI" id="CHEBI:30616"/>
        <dbReference type="ChEBI" id="CHEBI:83421"/>
        <dbReference type="ChEBI" id="CHEBI:456216"/>
        <dbReference type="EC" id="2.7.11.1"/>
    </reaction>
</comment>
<evidence type="ECO:0000259" key="23">
    <source>
        <dbReference type="PROSITE" id="PS50948"/>
    </source>
</evidence>
<dbReference type="Gene3D" id="2.90.10.10">
    <property type="entry name" value="Bulb-type lectin domain"/>
    <property type="match status" value="2"/>
</dbReference>
<evidence type="ECO:0000256" key="9">
    <source>
        <dbReference type="ARBA" id="ARBA00022777"/>
    </source>
</evidence>
<keyword evidence="6 19" id="KW-0812">Transmembrane</keyword>
<dbReference type="Gene3D" id="3.50.4.10">
    <property type="entry name" value="Hepatocyte Growth Factor"/>
    <property type="match status" value="2"/>
</dbReference>
<dbReference type="Pfam" id="PF11883">
    <property type="entry name" value="DUF3403"/>
    <property type="match status" value="1"/>
</dbReference>
<dbReference type="Pfam" id="PF01453">
    <property type="entry name" value="B_lectin"/>
    <property type="match status" value="2"/>
</dbReference>
<evidence type="ECO:0000256" key="12">
    <source>
        <dbReference type="ARBA" id="ARBA00023136"/>
    </source>
</evidence>
<organism evidence="24">
    <name type="scientific">Salix viminalis</name>
    <name type="common">Common osier</name>
    <name type="synonym">Basket willow</name>
    <dbReference type="NCBI Taxonomy" id="40686"/>
    <lineage>
        <taxon>Eukaryota</taxon>
        <taxon>Viridiplantae</taxon>
        <taxon>Streptophyta</taxon>
        <taxon>Embryophyta</taxon>
        <taxon>Tracheophyta</taxon>
        <taxon>Spermatophyta</taxon>
        <taxon>Magnoliopsida</taxon>
        <taxon>eudicotyledons</taxon>
        <taxon>Gunneridae</taxon>
        <taxon>Pentapetalae</taxon>
        <taxon>rosids</taxon>
        <taxon>fabids</taxon>
        <taxon>Malpighiales</taxon>
        <taxon>Salicaceae</taxon>
        <taxon>Saliceae</taxon>
        <taxon>Salix</taxon>
    </lineage>
</organism>
<reference evidence="24" key="1">
    <citation type="submission" date="2019-03" db="EMBL/GenBank/DDBJ databases">
        <authorList>
            <person name="Mank J."/>
            <person name="Almeida P."/>
        </authorList>
    </citation>
    <scope>NUCLEOTIDE SEQUENCE</scope>
    <source>
        <strain evidence="24">78183</strain>
    </source>
</reference>
<keyword evidence="13" id="KW-1015">Disulfide bond</keyword>
<evidence type="ECO:0000256" key="10">
    <source>
        <dbReference type="ARBA" id="ARBA00022840"/>
    </source>
</evidence>
<dbReference type="InterPro" id="IPR036426">
    <property type="entry name" value="Bulb-type_lectin_dom_sf"/>
</dbReference>
<feature type="signal peptide" evidence="20">
    <location>
        <begin position="1"/>
        <end position="23"/>
    </location>
</feature>
<evidence type="ECO:0000256" key="17">
    <source>
        <dbReference type="ARBA" id="ARBA00048679"/>
    </source>
</evidence>
<keyword evidence="4" id="KW-0597">Phosphoprotein</keyword>
<feature type="domain" description="Bulb-type lectin" evidence="22">
    <location>
        <begin position="24"/>
        <end position="145"/>
    </location>
</feature>
<dbReference type="InterPro" id="IPR003609">
    <property type="entry name" value="Pan_app"/>
</dbReference>
<feature type="region of interest" description="Disordered" evidence="18">
    <location>
        <begin position="1593"/>
        <end position="1631"/>
    </location>
</feature>
<dbReference type="Pfam" id="PF07714">
    <property type="entry name" value="PK_Tyr_Ser-Thr"/>
    <property type="match status" value="2"/>
</dbReference>
<evidence type="ECO:0000256" key="5">
    <source>
        <dbReference type="ARBA" id="ARBA00022679"/>
    </source>
</evidence>
<evidence type="ECO:0000256" key="1">
    <source>
        <dbReference type="ARBA" id="ARBA00004167"/>
    </source>
</evidence>
<evidence type="ECO:0000256" key="20">
    <source>
        <dbReference type="SAM" id="SignalP"/>
    </source>
</evidence>
<dbReference type="PANTHER" id="PTHR32444">
    <property type="entry name" value="BULB-TYPE LECTIN DOMAIN-CONTAINING PROTEIN"/>
    <property type="match status" value="1"/>
</dbReference>
<dbReference type="PROSITE" id="PS00108">
    <property type="entry name" value="PROTEIN_KINASE_ST"/>
    <property type="match status" value="2"/>
</dbReference>
<dbReference type="Gene3D" id="3.30.200.20">
    <property type="entry name" value="Phosphorylase Kinase, domain 1"/>
    <property type="match status" value="2"/>
</dbReference>
<dbReference type="PROSITE" id="PS50948">
    <property type="entry name" value="PAN"/>
    <property type="match status" value="2"/>
</dbReference>
<dbReference type="InterPro" id="IPR001480">
    <property type="entry name" value="Bulb-type_lectin_dom"/>
</dbReference>
<dbReference type="SMART" id="SM00108">
    <property type="entry name" value="B_lectin"/>
    <property type="match status" value="2"/>
</dbReference>
<dbReference type="Gene3D" id="1.10.510.10">
    <property type="entry name" value="Transferase(Phosphotransferase) domain 1"/>
    <property type="match status" value="3"/>
</dbReference>
<evidence type="ECO:0000259" key="21">
    <source>
        <dbReference type="PROSITE" id="PS50011"/>
    </source>
</evidence>
<dbReference type="SMART" id="SM00181">
    <property type="entry name" value="EGF"/>
    <property type="match status" value="2"/>
</dbReference>
<proteinExistence type="predicted"/>
<dbReference type="FunFam" id="1.10.510.10:FF:000060">
    <property type="entry name" value="G-type lectin S-receptor-like serine/threonine-protein kinase"/>
    <property type="match status" value="1"/>
</dbReference>
<dbReference type="PROSITE" id="PS50927">
    <property type="entry name" value="BULB_LECTIN"/>
    <property type="match status" value="2"/>
</dbReference>
<evidence type="ECO:0000256" key="11">
    <source>
        <dbReference type="ARBA" id="ARBA00022989"/>
    </source>
</evidence>
<dbReference type="GO" id="GO:0016020">
    <property type="term" value="C:membrane"/>
    <property type="evidence" value="ECO:0007669"/>
    <property type="project" value="UniProtKB-SubCell"/>
</dbReference>
<evidence type="ECO:0000256" key="15">
    <source>
        <dbReference type="ARBA" id="ARBA00023180"/>
    </source>
</evidence>
<feature type="domain" description="Apple" evidence="23">
    <location>
        <begin position="339"/>
        <end position="420"/>
    </location>
</feature>
<protein>
    <recommendedName>
        <fullName evidence="2">non-specific serine/threonine protein kinase</fullName>
        <ecNumber evidence="2">2.7.11.1</ecNumber>
    </recommendedName>
</protein>
<dbReference type="InterPro" id="IPR001245">
    <property type="entry name" value="Ser-Thr/Tyr_kinase_cat_dom"/>
</dbReference>
<evidence type="ECO:0000256" key="18">
    <source>
        <dbReference type="SAM" id="MobiDB-lite"/>
    </source>
</evidence>
<dbReference type="SUPFAM" id="SSF51110">
    <property type="entry name" value="alpha-D-mannose-specific plant lectins"/>
    <property type="match status" value="2"/>
</dbReference>
<dbReference type="PROSITE" id="PS50011">
    <property type="entry name" value="PROTEIN_KINASE_DOM"/>
    <property type="match status" value="2"/>
</dbReference>
<feature type="compositionally biased region" description="Polar residues" evidence="18">
    <location>
        <begin position="1609"/>
        <end position="1624"/>
    </location>
</feature>
<evidence type="ECO:0000256" key="8">
    <source>
        <dbReference type="ARBA" id="ARBA00022741"/>
    </source>
</evidence>
<dbReference type="FunFam" id="2.90.10.10:FF:000004">
    <property type="entry name" value="G-type lectin S-receptor-like serine/threonine-protein kinase"/>
    <property type="match status" value="2"/>
</dbReference>
<dbReference type="InterPro" id="IPR011009">
    <property type="entry name" value="Kinase-like_dom_sf"/>
</dbReference>
<feature type="transmembrane region" description="Helical" evidence="19">
    <location>
        <begin position="441"/>
        <end position="463"/>
    </location>
</feature>
<dbReference type="PANTHER" id="PTHR32444:SF183">
    <property type="entry name" value="APPLE DOMAIN-CONTAINING PROTEIN"/>
    <property type="match status" value="1"/>
</dbReference>
<keyword evidence="9" id="KW-0418">Kinase</keyword>
<dbReference type="SMART" id="SM00473">
    <property type="entry name" value="PAN_AP"/>
    <property type="match status" value="2"/>
</dbReference>
<dbReference type="GO" id="GO:0004674">
    <property type="term" value="F:protein serine/threonine kinase activity"/>
    <property type="evidence" value="ECO:0007669"/>
    <property type="project" value="UniProtKB-KW"/>
</dbReference>
<keyword evidence="7 20" id="KW-0732">Signal</keyword>
<dbReference type="CDD" id="cd00028">
    <property type="entry name" value="B_lectin"/>
    <property type="match status" value="2"/>
</dbReference>
<evidence type="ECO:0000256" key="19">
    <source>
        <dbReference type="SAM" id="Phobius"/>
    </source>
</evidence>
<dbReference type="FunFam" id="3.30.200.20:FF:000195">
    <property type="entry name" value="G-type lectin S-receptor-like serine/threonine-protein kinase"/>
    <property type="match status" value="2"/>
</dbReference>
<evidence type="ECO:0000313" key="24">
    <source>
        <dbReference type="EMBL" id="VFU58637.1"/>
    </source>
</evidence>
<evidence type="ECO:0000256" key="2">
    <source>
        <dbReference type="ARBA" id="ARBA00012513"/>
    </source>
</evidence>
<evidence type="ECO:0000256" key="14">
    <source>
        <dbReference type="ARBA" id="ARBA00023170"/>
    </source>
</evidence>
<dbReference type="Pfam" id="PF08276">
    <property type="entry name" value="PAN_2"/>
    <property type="match status" value="2"/>
</dbReference>
<dbReference type="InterPro" id="IPR008271">
    <property type="entry name" value="Ser/Thr_kinase_AS"/>
</dbReference>
<dbReference type="FunFam" id="3.50.4.10:FF:000002">
    <property type="entry name" value="G-type lectin S-receptor-like serine/threonine-protein kinase"/>
    <property type="match status" value="2"/>
</dbReference>
<feature type="domain" description="Protein kinase" evidence="21">
    <location>
        <begin position="1336"/>
        <end position="1631"/>
    </location>
</feature>
<keyword evidence="10" id="KW-0067">ATP-binding</keyword>
<dbReference type="CDD" id="cd01098">
    <property type="entry name" value="PAN_AP_plant"/>
    <property type="match status" value="2"/>
</dbReference>
<evidence type="ECO:0000256" key="16">
    <source>
        <dbReference type="ARBA" id="ARBA00047899"/>
    </source>
</evidence>
<keyword evidence="3" id="KW-0723">Serine/threonine-protein kinase</keyword>
<gene>
    <name evidence="24" type="ORF">SVIM_LOCUS428984</name>
</gene>
<feature type="domain" description="Apple" evidence="23">
    <location>
        <begin position="1137"/>
        <end position="1218"/>
    </location>
</feature>
<keyword evidence="15" id="KW-0325">Glycoprotein</keyword>
<evidence type="ECO:0000256" key="4">
    <source>
        <dbReference type="ARBA" id="ARBA00022553"/>
    </source>
</evidence>
<name>A0A6N2NBV7_SALVM</name>